<proteinExistence type="predicted"/>
<dbReference type="OrthoDB" id="3796544at2759"/>
<accession>A0A9P4PV66</accession>
<keyword evidence="4" id="KW-1185">Reference proteome</keyword>
<evidence type="ECO:0000256" key="1">
    <source>
        <dbReference type="SAM" id="Coils"/>
    </source>
</evidence>
<name>A0A9P4PV66_9PLEO</name>
<feature type="compositionally biased region" description="Polar residues" evidence="2">
    <location>
        <begin position="166"/>
        <end position="177"/>
    </location>
</feature>
<gene>
    <name evidence="3" type="ORF">P171DRAFT_517098</name>
</gene>
<dbReference type="AlphaFoldDB" id="A0A9P4PV66"/>
<dbReference type="Proteomes" id="UP000799764">
    <property type="component" value="Unassembled WGS sequence"/>
</dbReference>
<protein>
    <submittedName>
        <fullName evidence="3">Uncharacterized protein</fullName>
    </submittedName>
</protein>
<feature type="compositionally biased region" description="Basic and acidic residues" evidence="2">
    <location>
        <begin position="436"/>
        <end position="448"/>
    </location>
</feature>
<keyword evidence="1" id="KW-0175">Coiled coil</keyword>
<evidence type="ECO:0000256" key="2">
    <source>
        <dbReference type="SAM" id="MobiDB-lite"/>
    </source>
</evidence>
<feature type="region of interest" description="Disordered" evidence="2">
    <location>
        <begin position="166"/>
        <end position="217"/>
    </location>
</feature>
<evidence type="ECO:0000313" key="3">
    <source>
        <dbReference type="EMBL" id="KAF2449381.1"/>
    </source>
</evidence>
<comment type="caution">
    <text evidence="3">The sequence shown here is derived from an EMBL/GenBank/DDBJ whole genome shotgun (WGS) entry which is preliminary data.</text>
</comment>
<sequence>MPRNSGTGGIHLHDLKEYTGSFSWDPYILRHNIEFAIPGYSYADPATWPRISRDTIRRSDGQPYDGSMALPGGVAAFDEDVISLFLSNVAKDWSFKATVSAHGQSNPNSTIRCGFRDFPFVFAQAGTLKKKSRWCNMPLTVRENYVKLLGPCQSAPMNDVRSSLLAQQGPSSNQQLSPHLDHHLPPRPGPLRYRSLSQGPNVKETQHEDIDPGSRMLPKSSEEAYRELLGMLEGQSPDMEEPQETELIVAQNVSQANDAESVSKAAFLQCESAVKQLTDLAHLEFYALRAELDEKVKGFDDKMRKLEQRAIAAEEKSSVLEKHLESNQRVISDLNARIVVANEKALSACNNALAADMERKASDRRVADLEQQLRLGISDLAAAKKQSKQADERLMTLWAAMEKSRSSASTKRKETTEPPGLMEADATRDRKRARKDRQVYAESDHGNIELDVPSAHDYSGDSVLDVSGVSVRSTSPTVVKTEDQLLRSALLWHARGERRCIGFTTFCLALEIVGYPPDDRLARVLHEA</sequence>
<feature type="coiled-coil region" evidence="1">
    <location>
        <begin position="289"/>
        <end position="323"/>
    </location>
</feature>
<feature type="region of interest" description="Disordered" evidence="2">
    <location>
        <begin position="401"/>
        <end position="454"/>
    </location>
</feature>
<dbReference type="EMBL" id="MU001494">
    <property type="protein sequence ID" value="KAF2449381.1"/>
    <property type="molecule type" value="Genomic_DNA"/>
</dbReference>
<organism evidence="3 4">
    <name type="scientific">Karstenula rhodostoma CBS 690.94</name>
    <dbReference type="NCBI Taxonomy" id="1392251"/>
    <lineage>
        <taxon>Eukaryota</taxon>
        <taxon>Fungi</taxon>
        <taxon>Dikarya</taxon>
        <taxon>Ascomycota</taxon>
        <taxon>Pezizomycotina</taxon>
        <taxon>Dothideomycetes</taxon>
        <taxon>Pleosporomycetidae</taxon>
        <taxon>Pleosporales</taxon>
        <taxon>Massarineae</taxon>
        <taxon>Didymosphaeriaceae</taxon>
        <taxon>Karstenula</taxon>
    </lineage>
</organism>
<evidence type="ECO:0000313" key="4">
    <source>
        <dbReference type="Proteomes" id="UP000799764"/>
    </source>
</evidence>
<reference evidence="3" key="1">
    <citation type="journal article" date="2020" name="Stud. Mycol.">
        <title>101 Dothideomycetes genomes: a test case for predicting lifestyles and emergence of pathogens.</title>
        <authorList>
            <person name="Haridas S."/>
            <person name="Albert R."/>
            <person name="Binder M."/>
            <person name="Bloem J."/>
            <person name="Labutti K."/>
            <person name="Salamov A."/>
            <person name="Andreopoulos B."/>
            <person name="Baker S."/>
            <person name="Barry K."/>
            <person name="Bills G."/>
            <person name="Bluhm B."/>
            <person name="Cannon C."/>
            <person name="Castanera R."/>
            <person name="Culley D."/>
            <person name="Daum C."/>
            <person name="Ezra D."/>
            <person name="Gonzalez J."/>
            <person name="Henrissat B."/>
            <person name="Kuo A."/>
            <person name="Liang C."/>
            <person name="Lipzen A."/>
            <person name="Lutzoni F."/>
            <person name="Magnuson J."/>
            <person name="Mondo S."/>
            <person name="Nolan M."/>
            <person name="Ohm R."/>
            <person name="Pangilinan J."/>
            <person name="Park H.-J."/>
            <person name="Ramirez L."/>
            <person name="Alfaro M."/>
            <person name="Sun H."/>
            <person name="Tritt A."/>
            <person name="Yoshinaga Y."/>
            <person name="Zwiers L.-H."/>
            <person name="Turgeon B."/>
            <person name="Goodwin S."/>
            <person name="Spatafora J."/>
            <person name="Crous P."/>
            <person name="Grigoriev I."/>
        </authorList>
    </citation>
    <scope>NUCLEOTIDE SEQUENCE</scope>
    <source>
        <strain evidence="3">CBS 690.94</strain>
    </source>
</reference>